<dbReference type="PANTHER" id="PTHR43215:SF14">
    <property type="entry name" value="RADIAL SPOKE HEAD 1 HOMOLOG"/>
    <property type="match status" value="1"/>
</dbReference>
<organism evidence="4 5">
    <name type="scientific">Paenibacillus sophorae</name>
    <dbReference type="NCBI Taxonomy" id="1333845"/>
    <lineage>
        <taxon>Bacteria</taxon>
        <taxon>Bacillati</taxon>
        <taxon>Bacillota</taxon>
        <taxon>Bacilli</taxon>
        <taxon>Bacillales</taxon>
        <taxon>Paenibacillaceae</taxon>
        <taxon>Paenibacillus</taxon>
    </lineage>
</organism>
<dbReference type="Proteomes" id="UP000683429">
    <property type="component" value="Chromosome"/>
</dbReference>
<dbReference type="AlphaFoldDB" id="A0A1H8SWQ9"/>
<dbReference type="SUPFAM" id="SSF55383">
    <property type="entry name" value="Copper amine oxidase, domain N"/>
    <property type="match status" value="1"/>
</dbReference>
<dbReference type="PANTHER" id="PTHR43215">
    <property type="entry name" value="RADIAL SPOKE HEAD 1 HOMOLOG"/>
    <property type="match status" value="1"/>
</dbReference>
<dbReference type="Proteomes" id="UP000198809">
    <property type="component" value="Unassembled WGS sequence"/>
</dbReference>
<reference evidence="4 5" key="1">
    <citation type="submission" date="2016-10" db="EMBL/GenBank/DDBJ databases">
        <authorList>
            <person name="de Groot N.N."/>
        </authorList>
    </citation>
    <scope>NUCLEOTIDE SEQUENCE [LARGE SCALE GENOMIC DNA]</scope>
    <source>
        <strain evidence="4 5">CGMCC 1.10238</strain>
    </source>
</reference>
<name>A0A1H8SWQ9_9BACL</name>
<dbReference type="STRING" id="1333845.SAMN04487895_112138"/>
<dbReference type="Pfam" id="PF02493">
    <property type="entry name" value="MORN"/>
    <property type="match status" value="1"/>
</dbReference>
<reference evidence="3 6" key="2">
    <citation type="submission" date="2021-06" db="EMBL/GenBank/DDBJ databases">
        <title>Whole genome sequence of Paenibacillus sophorae DSM23020 for comparative genomics.</title>
        <authorList>
            <person name="Kim M.-J."/>
            <person name="Lee G."/>
            <person name="Shin J.-H."/>
        </authorList>
    </citation>
    <scope>NUCLEOTIDE SEQUENCE [LARGE SCALE GENOMIC DNA]</scope>
    <source>
        <strain evidence="3 6">DSM 23020</strain>
    </source>
</reference>
<dbReference type="InterPro" id="IPR036582">
    <property type="entry name" value="Mao_N_sf"/>
</dbReference>
<dbReference type="OrthoDB" id="38457at2"/>
<accession>A0A1H8SWQ9</accession>
<evidence type="ECO:0000313" key="4">
    <source>
        <dbReference type="EMBL" id="SEO82965.1"/>
    </source>
</evidence>
<dbReference type="InterPro" id="IPR003409">
    <property type="entry name" value="MORN"/>
</dbReference>
<dbReference type="Gene3D" id="2.120.10.30">
    <property type="entry name" value="TolB, C-terminal domain"/>
    <property type="match status" value="1"/>
</dbReference>
<dbReference type="Pfam" id="PF07833">
    <property type="entry name" value="Cu_amine_oxidN1"/>
    <property type="match status" value="1"/>
</dbReference>
<dbReference type="EMBL" id="CP076607">
    <property type="protein sequence ID" value="QWU15587.1"/>
    <property type="molecule type" value="Genomic_DNA"/>
</dbReference>
<dbReference type="InterPro" id="IPR012854">
    <property type="entry name" value="Cu_amine_oxidase-like_N"/>
</dbReference>
<evidence type="ECO:0000313" key="6">
    <source>
        <dbReference type="Proteomes" id="UP000683429"/>
    </source>
</evidence>
<protein>
    <submittedName>
        <fullName evidence="4">Antitoxin component YwqK of the YwqJK toxin-antitoxin module</fullName>
    </submittedName>
</protein>
<keyword evidence="1" id="KW-0677">Repeat</keyword>
<proteinExistence type="predicted"/>
<evidence type="ECO:0000256" key="1">
    <source>
        <dbReference type="ARBA" id="ARBA00022737"/>
    </source>
</evidence>
<dbReference type="SUPFAM" id="SSF69304">
    <property type="entry name" value="Tricorn protease N-terminal domain"/>
    <property type="match status" value="1"/>
</dbReference>
<dbReference type="RefSeq" id="WP_090834493.1">
    <property type="nucleotide sequence ID" value="NZ_CP076607.1"/>
</dbReference>
<dbReference type="InterPro" id="IPR011042">
    <property type="entry name" value="6-blade_b-propeller_TolB-like"/>
</dbReference>
<evidence type="ECO:0000259" key="2">
    <source>
        <dbReference type="Pfam" id="PF07833"/>
    </source>
</evidence>
<evidence type="ECO:0000313" key="5">
    <source>
        <dbReference type="Proteomes" id="UP000198809"/>
    </source>
</evidence>
<keyword evidence="6" id="KW-1185">Reference proteome</keyword>
<feature type="domain" description="Copper amine oxidase-like N-terminal" evidence="2">
    <location>
        <begin position="346"/>
        <end position="452"/>
    </location>
</feature>
<sequence>MRRIFWSVLVVWMLVALTEMETRGMVASAAAGLNYTWKDEVTKFKVGPVDFQDLKDADIAGRYLTWTIIQDYYDSIYVLNLDNGKTERLTTDKTHKYNPVIADTIQGPMVLWIQSNELHGSDIWGYNLKSKEKKKLVDGGSSSLTEPVGNGNYLAWVDHYKVQVLNLTTGESEEIEEGSNPQLGKGRLIYLYRSDEIRAYNLETKSKNNFYGASFPYDYSFNGKYILLKTKLRENQGYVELNATTPSEKGIVLQNDAPFKLSKVFTGLSYGLWVEKGEGNKAEVTGVDLLHKESFSIPLEATYNHVLGLSGDTLIYLNKGGFIVKRTIIPPSTRADRNAEPIHVVMDGLEVPLRTAPISLNNSTYVEFRSLFERMGFGIKWDNKTRQITGTKGSLVIKLTIGKKEMVVNGKAIKTDYAPVTRGGTTYVPLRLIGEAADRKISWNGAKQTVYISLKDTKDTLYNEDGSMRYHGGLVGGIREGYGTQYNENGRVFYEGEWKNDKMHGEGKMYYLFADELFFEGTMRDGMQTEGIEYYPGGGLRYKGSYNGALHWEGQEVVLNRSTGEYLVVEISKGRREGKAIWYYASGEVKIEGDFADDRFINGTLYDPEGNVLYQGEFDDSGEPLKN</sequence>
<dbReference type="SUPFAM" id="SSF82185">
    <property type="entry name" value="Histone H3 K4-specific methyltransferase SET7/9 N-terminal domain"/>
    <property type="match status" value="2"/>
</dbReference>
<evidence type="ECO:0000313" key="3">
    <source>
        <dbReference type="EMBL" id="QWU15587.1"/>
    </source>
</evidence>
<dbReference type="Gene3D" id="2.20.110.10">
    <property type="entry name" value="Histone H3 K4-specific methyltransferase SET7/9 N-terminal domain"/>
    <property type="match status" value="2"/>
</dbReference>
<dbReference type="EMBL" id="FODH01000012">
    <property type="protein sequence ID" value="SEO82965.1"/>
    <property type="molecule type" value="Genomic_DNA"/>
</dbReference>
<dbReference type="SMART" id="SM00698">
    <property type="entry name" value="MORN"/>
    <property type="match status" value="2"/>
</dbReference>
<gene>
    <name evidence="3" type="ORF">KP014_27735</name>
    <name evidence="4" type="ORF">SAMN04487895_112138</name>
</gene>
<dbReference type="Gene3D" id="3.30.457.10">
    <property type="entry name" value="Copper amine oxidase-like, N-terminal domain"/>
    <property type="match status" value="1"/>
</dbReference>